<dbReference type="AlphaFoldDB" id="A0A2H0KTT7"/>
<proteinExistence type="predicted"/>
<evidence type="ECO:0000313" key="1">
    <source>
        <dbReference type="EMBL" id="PIQ74705.1"/>
    </source>
</evidence>
<sequence length="60" mass="6666">MIVNFESRFSAKGGSAFGGKIYERIGLGSRGAKSGGWRIRTPERIAPQLVFLDPVRKRWG</sequence>
<reference evidence="1 2" key="1">
    <citation type="submission" date="2017-09" db="EMBL/GenBank/DDBJ databases">
        <title>Depth-based differentiation of microbial function through sediment-hosted aquifers and enrichment of novel symbionts in the deep terrestrial subsurface.</title>
        <authorList>
            <person name="Probst A.J."/>
            <person name="Ladd B."/>
            <person name="Jarett J.K."/>
            <person name="Geller-Mcgrath D.E."/>
            <person name="Sieber C.M."/>
            <person name="Emerson J.B."/>
            <person name="Anantharaman K."/>
            <person name="Thomas B.C."/>
            <person name="Malmstrom R."/>
            <person name="Stieglmeier M."/>
            <person name="Klingl A."/>
            <person name="Woyke T."/>
            <person name="Ryan C.M."/>
            <person name="Banfield J.F."/>
        </authorList>
    </citation>
    <scope>NUCLEOTIDE SEQUENCE [LARGE SCALE GENOMIC DNA]</scope>
    <source>
        <strain evidence="1">CG11_big_fil_rev_8_21_14_0_20_44_10</strain>
    </source>
</reference>
<organism evidence="1 2">
    <name type="scientific">Candidatus Portnoybacteria bacterium CG11_big_fil_rev_8_21_14_0_20_44_10</name>
    <dbReference type="NCBI Taxonomy" id="1974818"/>
    <lineage>
        <taxon>Bacteria</taxon>
        <taxon>Candidatus Portnoyibacteriota</taxon>
    </lineage>
</organism>
<protein>
    <submittedName>
        <fullName evidence="1">Uncharacterized protein</fullName>
    </submittedName>
</protein>
<evidence type="ECO:0000313" key="2">
    <source>
        <dbReference type="Proteomes" id="UP000231550"/>
    </source>
</evidence>
<dbReference type="EMBL" id="PCVN01000020">
    <property type="protein sequence ID" value="PIQ74705.1"/>
    <property type="molecule type" value="Genomic_DNA"/>
</dbReference>
<dbReference type="Proteomes" id="UP000231550">
    <property type="component" value="Unassembled WGS sequence"/>
</dbReference>
<gene>
    <name evidence="1" type="ORF">COV85_00665</name>
</gene>
<name>A0A2H0KTT7_9BACT</name>
<accession>A0A2H0KTT7</accession>
<comment type="caution">
    <text evidence="1">The sequence shown here is derived from an EMBL/GenBank/DDBJ whole genome shotgun (WGS) entry which is preliminary data.</text>
</comment>